<dbReference type="EnsemblPlants" id="KEH19110">
    <property type="protein sequence ID" value="KEH19110"/>
    <property type="gene ID" value="MTR_8g038745"/>
</dbReference>
<feature type="transmembrane region" description="Helical" evidence="1">
    <location>
        <begin position="44"/>
        <end position="64"/>
    </location>
</feature>
<organism evidence="2 4">
    <name type="scientific">Medicago truncatula</name>
    <name type="common">Barrel medic</name>
    <name type="synonym">Medicago tribuloides</name>
    <dbReference type="NCBI Taxonomy" id="3880"/>
    <lineage>
        <taxon>Eukaryota</taxon>
        <taxon>Viridiplantae</taxon>
        <taxon>Streptophyta</taxon>
        <taxon>Embryophyta</taxon>
        <taxon>Tracheophyta</taxon>
        <taxon>Spermatophyta</taxon>
        <taxon>Magnoliopsida</taxon>
        <taxon>eudicotyledons</taxon>
        <taxon>Gunneridae</taxon>
        <taxon>Pentapetalae</taxon>
        <taxon>rosids</taxon>
        <taxon>fabids</taxon>
        <taxon>Fabales</taxon>
        <taxon>Fabaceae</taxon>
        <taxon>Papilionoideae</taxon>
        <taxon>50 kb inversion clade</taxon>
        <taxon>NPAAA clade</taxon>
        <taxon>Hologalegina</taxon>
        <taxon>IRL clade</taxon>
        <taxon>Trifolieae</taxon>
        <taxon>Medicago</taxon>
    </lineage>
</organism>
<sequence>MTQNGFSCVLLITSMQRVKGLKGQQKMVFGKLLERTGRLRLGVAIILLGLRKLLFTIMVVFLVLKAAG</sequence>
<evidence type="ECO:0000256" key="1">
    <source>
        <dbReference type="SAM" id="Phobius"/>
    </source>
</evidence>
<gene>
    <name evidence="2" type="ordered locus">MTR_8g038745</name>
</gene>
<dbReference type="Proteomes" id="UP000002051">
    <property type="component" value="Chromosome 8"/>
</dbReference>
<reference evidence="2 4" key="1">
    <citation type="journal article" date="2011" name="Nature">
        <title>The Medicago genome provides insight into the evolution of rhizobial symbioses.</title>
        <authorList>
            <person name="Young N.D."/>
            <person name="Debelle F."/>
            <person name="Oldroyd G.E."/>
            <person name="Geurts R."/>
            <person name="Cannon S.B."/>
            <person name="Udvardi M.K."/>
            <person name="Benedito V.A."/>
            <person name="Mayer K.F."/>
            <person name="Gouzy J."/>
            <person name="Schoof H."/>
            <person name="Van de Peer Y."/>
            <person name="Proost S."/>
            <person name="Cook D.R."/>
            <person name="Meyers B.C."/>
            <person name="Spannagl M."/>
            <person name="Cheung F."/>
            <person name="De Mita S."/>
            <person name="Krishnakumar V."/>
            <person name="Gundlach H."/>
            <person name="Zhou S."/>
            <person name="Mudge J."/>
            <person name="Bharti A.K."/>
            <person name="Murray J.D."/>
            <person name="Naoumkina M.A."/>
            <person name="Rosen B."/>
            <person name="Silverstein K.A."/>
            <person name="Tang H."/>
            <person name="Rombauts S."/>
            <person name="Zhao P.X."/>
            <person name="Zhou P."/>
            <person name="Barbe V."/>
            <person name="Bardou P."/>
            <person name="Bechner M."/>
            <person name="Bellec A."/>
            <person name="Berger A."/>
            <person name="Berges H."/>
            <person name="Bidwell S."/>
            <person name="Bisseling T."/>
            <person name="Choisne N."/>
            <person name="Couloux A."/>
            <person name="Denny R."/>
            <person name="Deshpande S."/>
            <person name="Dai X."/>
            <person name="Doyle J.J."/>
            <person name="Dudez A.M."/>
            <person name="Farmer A.D."/>
            <person name="Fouteau S."/>
            <person name="Franken C."/>
            <person name="Gibelin C."/>
            <person name="Gish J."/>
            <person name="Goldstein S."/>
            <person name="Gonzalez A.J."/>
            <person name="Green P.J."/>
            <person name="Hallab A."/>
            <person name="Hartog M."/>
            <person name="Hua A."/>
            <person name="Humphray S.J."/>
            <person name="Jeong D.H."/>
            <person name="Jing Y."/>
            <person name="Jocker A."/>
            <person name="Kenton S.M."/>
            <person name="Kim D.J."/>
            <person name="Klee K."/>
            <person name="Lai H."/>
            <person name="Lang C."/>
            <person name="Lin S."/>
            <person name="Macmil S.L."/>
            <person name="Magdelenat G."/>
            <person name="Matthews L."/>
            <person name="McCorrison J."/>
            <person name="Monaghan E.L."/>
            <person name="Mun J.H."/>
            <person name="Najar F.Z."/>
            <person name="Nicholson C."/>
            <person name="Noirot C."/>
            <person name="O'Bleness M."/>
            <person name="Paule C.R."/>
            <person name="Poulain J."/>
            <person name="Prion F."/>
            <person name="Qin B."/>
            <person name="Qu C."/>
            <person name="Retzel E.F."/>
            <person name="Riddle C."/>
            <person name="Sallet E."/>
            <person name="Samain S."/>
            <person name="Samson N."/>
            <person name="Sanders I."/>
            <person name="Saurat O."/>
            <person name="Scarpelli C."/>
            <person name="Schiex T."/>
            <person name="Segurens B."/>
            <person name="Severin A.J."/>
            <person name="Sherrier D.J."/>
            <person name="Shi R."/>
            <person name="Sims S."/>
            <person name="Singer S.R."/>
            <person name="Sinharoy S."/>
            <person name="Sterck L."/>
            <person name="Viollet A."/>
            <person name="Wang B.B."/>
            <person name="Wang K."/>
            <person name="Wang M."/>
            <person name="Wang X."/>
            <person name="Warfsmann J."/>
            <person name="Weissenbach J."/>
            <person name="White D.D."/>
            <person name="White J.D."/>
            <person name="Wiley G.B."/>
            <person name="Wincker P."/>
            <person name="Xing Y."/>
            <person name="Yang L."/>
            <person name="Yao Z."/>
            <person name="Ying F."/>
            <person name="Zhai J."/>
            <person name="Zhou L."/>
            <person name="Zuber A."/>
            <person name="Denarie J."/>
            <person name="Dixon R.A."/>
            <person name="May G.D."/>
            <person name="Schwartz D.C."/>
            <person name="Rogers J."/>
            <person name="Quetier F."/>
            <person name="Town C.D."/>
            <person name="Roe B.A."/>
        </authorList>
    </citation>
    <scope>NUCLEOTIDE SEQUENCE [LARGE SCALE GENOMIC DNA]</scope>
    <source>
        <strain evidence="2">A17</strain>
        <strain evidence="3 4">cv. Jemalong A17</strain>
    </source>
</reference>
<protein>
    <submittedName>
        <fullName evidence="2">Transmembrane protein, putative</fullName>
    </submittedName>
</protein>
<keyword evidence="1" id="KW-1133">Transmembrane helix</keyword>
<reference evidence="2 4" key="2">
    <citation type="journal article" date="2014" name="BMC Genomics">
        <title>An improved genome release (version Mt4.0) for the model legume Medicago truncatula.</title>
        <authorList>
            <person name="Tang H."/>
            <person name="Krishnakumar V."/>
            <person name="Bidwell S."/>
            <person name="Rosen B."/>
            <person name="Chan A."/>
            <person name="Zhou S."/>
            <person name="Gentzbittel L."/>
            <person name="Childs K.L."/>
            <person name="Yandell M."/>
            <person name="Gundlach H."/>
            <person name="Mayer K.F."/>
            <person name="Schwartz D.C."/>
            <person name="Town C.D."/>
        </authorList>
    </citation>
    <scope>GENOME REANNOTATION</scope>
    <source>
        <strain evidence="2">A17</strain>
        <strain evidence="3 4">cv. Jemalong A17</strain>
    </source>
</reference>
<evidence type="ECO:0000313" key="4">
    <source>
        <dbReference type="Proteomes" id="UP000002051"/>
    </source>
</evidence>
<keyword evidence="4" id="KW-1185">Reference proteome</keyword>
<dbReference type="HOGENOM" id="CLU_2797846_0_0_1"/>
<name>A0A072TZY2_MEDTR</name>
<evidence type="ECO:0000313" key="2">
    <source>
        <dbReference type="EMBL" id="KEH19110.1"/>
    </source>
</evidence>
<proteinExistence type="predicted"/>
<accession>A0A072TZY2</accession>
<reference evidence="3" key="3">
    <citation type="submission" date="2015-04" db="UniProtKB">
        <authorList>
            <consortium name="EnsemblPlants"/>
        </authorList>
    </citation>
    <scope>IDENTIFICATION</scope>
    <source>
        <strain evidence="3">cv. Jemalong A17</strain>
    </source>
</reference>
<dbReference type="EMBL" id="CM001224">
    <property type="protein sequence ID" value="KEH19110.1"/>
    <property type="molecule type" value="Genomic_DNA"/>
</dbReference>
<keyword evidence="1" id="KW-0472">Membrane</keyword>
<keyword evidence="1 2" id="KW-0812">Transmembrane</keyword>
<dbReference type="AlphaFoldDB" id="A0A072TZY2"/>
<evidence type="ECO:0000313" key="3">
    <source>
        <dbReference type="EnsemblPlants" id="KEH19110"/>
    </source>
</evidence>